<dbReference type="EMBL" id="CP032827">
    <property type="protein sequence ID" value="AYJ84616.1"/>
    <property type="molecule type" value="Genomic_DNA"/>
</dbReference>
<keyword evidence="3" id="KW-1185">Reference proteome</keyword>
<dbReference type="Proteomes" id="UP000276254">
    <property type="component" value="Plasmid unnamed2"/>
</dbReference>
<reference evidence="2 3" key="1">
    <citation type="submission" date="2018-09" db="EMBL/GenBank/DDBJ databases">
        <title>Sphingomonas peninsula sp. nov., isolated from fildes peninsula, Antarctic soil.</title>
        <authorList>
            <person name="Yingchao G."/>
        </authorList>
    </citation>
    <scope>NUCLEOTIDE SEQUENCE [LARGE SCALE GENOMIC DNA]</scope>
    <source>
        <strain evidence="2 3">YZ-8</strain>
        <plasmid evidence="2 3">unnamed2</plasmid>
    </source>
</reference>
<organism evidence="2 3">
    <name type="scientific">Sphingomonas paeninsulae</name>
    <dbReference type="NCBI Taxonomy" id="2319844"/>
    <lineage>
        <taxon>Bacteria</taxon>
        <taxon>Pseudomonadati</taxon>
        <taxon>Pseudomonadota</taxon>
        <taxon>Alphaproteobacteria</taxon>
        <taxon>Sphingomonadales</taxon>
        <taxon>Sphingomonadaceae</taxon>
        <taxon>Sphingomonas</taxon>
    </lineage>
</organism>
<dbReference type="AlphaFoldDB" id="A0A494TFD3"/>
<name>A0A494TFD3_SPHPE</name>
<evidence type="ECO:0000313" key="2">
    <source>
        <dbReference type="EMBL" id="AYJ84616.1"/>
    </source>
</evidence>
<sequence length="80" mass="8853">MTGDIFTLLIVFIIPVAALVLATDGPQMGAGYSRANDQRSHPLGEKRNTVNPGARRLAEKSNDDEAFEVEERLLLTRQQE</sequence>
<evidence type="ECO:0000256" key="1">
    <source>
        <dbReference type="SAM" id="MobiDB-lite"/>
    </source>
</evidence>
<feature type="compositionally biased region" description="Basic and acidic residues" evidence="1">
    <location>
        <begin position="36"/>
        <end position="48"/>
    </location>
</feature>
<protein>
    <submittedName>
        <fullName evidence="2">Uncharacterized protein</fullName>
    </submittedName>
</protein>
<gene>
    <name evidence="2" type="ORF">D3Y57_00480</name>
</gene>
<accession>A0A494TFD3</accession>
<proteinExistence type="predicted"/>
<keyword evidence="2" id="KW-0614">Plasmid</keyword>
<feature type="region of interest" description="Disordered" evidence="1">
    <location>
        <begin position="29"/>
        <end position="63"/>
    </location>
</feature>
<geneLocation type="plasmid" evidence="2">
    <name>unnamed2</name>
</geneLocation>
<dbReference type="KEGG" id="spha:D3Y57_00480"/>
<evidence type="ECO:0000313" key="3">
    <source>
        <dbReference type="Proteomes" id="UP000276254"/>
    </source>
</evidence>